<gene>
    <name evidence="7" type="ORF">U14_01680</name>
</gene>
<dbReference type="GO" id="GO:0022857">
    <property type="term" value="F:transmembrane transporter activity"/>
    <property type="evidence" value="ECO:0007669"/>
    <property type="project" value="InterPro"/>
</dbReference>
<organism evidence="7">
    <name type="scientific">Candidatus Moduliflexus flocculans</name>
    <dbReference type="NCBI Taxonomy" id="1499966"/>
    <lineage>
        <taxon>Bacteria</taxon>
        <taxon>Candidatus Moduliflexota</taxon>
        <taxon>Candidatus Moduliflexia</taxon>
        <taxon>Candidatus Moduliflexales</taxon>
        <taxon>Candidatus Moduliflexaceae</taxon>
    </lineage>
</organism>
<name>A0A0S6VY40_9BACT</name>
<dbReference type="GO" id="GO:0005886">
    <property type="term" value="C:plasma membrane"/>
    <property type="evidence" value="ECO:0007669"/>
    <property type="project" value="UniProtKB-SubCell"/>
</dbReference>
<feature type="transmembrane region" description="Helical" evidence="6">
    <location>
        <begin position="108"/>
        <end position="129"/>
    </location>
</feature>
<keyword evidence="2" id="KW-1003">Cell membrane</keyword>
<keyword evidence="8" id="KW-1185">Reference proteome</keyword>
<dbReference type="AlphaFoldDB" id="A0A0S6VY40"/>
<dbReference type="Proteomes" id="UP000030700">
    <property type="component" value="Unassembled WGS sequence"/>
</dbReference>
<evidence type="ECO:0000256" key="2">
    <source>
        <dbReference type="ARBA" id="ARBA00022475"/>
    </source>
</evidence>
<dbReference type="EMBL" id="DF820456">
    <property type="protein sequence ID" value="GAK50449.1"/>
    <property type="molecule type" value="Genomic_DNA"/>
</dbReference>
<dbReference type="CDD" id="cd06579">
    <property type="entry name" value="TM_PBP1_transp_AraH_like"/>
    <property type="match status" value="1"/>
</dbReference>
<sequence>MEELIVEQQKQPIEGNVSGLIKKLQGFREGTLVLVILVIGVIMSFASPYFLTWPNIRATLLSFSTEGIVAVGMTIMLVSGGIDLSVGSVMCLAAVIAGKLFLLGVNPWIAGLAAVALCALIGAVMGLFVTRLGLTHFITTLAFAVIARGACLVITQGTPLSLYTLPPSFKFIGQGNIFGGRLPFVIVIFFVIVVVSDYFLRNSTMLRKVFYTGSSEKAAIYSGINVKKVKIGVTMLCSSTAALSGIIFMSKFGAATPTLGVNLEMTAISAAVIGGASLTGGEGTVLGAILGIGLVSMITGSMILLDVSVYWQELIRGCILLAAVSLDHLRRQSRKK</sequence>
<dbReference type="HOGENOM" id="CLU_028880_0_2_0"/>
<keyword evidence="5 6" id="KW-0472">Membrane</keyword>
<evidence type="ECO:0000313" key="8">
    <source>
        <dbReference type="Proteomes" id="UP000030700"/>
    </source>
</evidence>
<proteinExistence type="predicted"/>
<dbReference type="InterPro" id="IPR001851">
    <property type="entry name" value="ABC_transp_permease"/>
</dbReference>
<feature type="transmembrane region" description="Helical" evidence="6">
    <location>
        <begin position="31"/>
        <end position="50"/>
    </location>
</feature>
<evidence type="ECO:0000256" key="5">
    <source>
        <dbReference type="ARBA" id="ARBA00023136"/>
    </source>
</evidence>
<evidence type="ECO:0000256" key="4">
    <source>
        <dbReference type="ARBA" id="ARBA00022989"/>
    </source>
</evidence>
<feature type="transmembrane region" description="Helical" evidence="6">
    <location>
        <begin position="285"/>
        <end position="304"/>
    </location>
</feature>
<dbReference type="Pfam" id="PF02653">
    <property type="entry name" value="BPD_transp_2"/>
    <property type="match status" value="1"/>
</dbReference>
<keyword evidence="3 6" id="KW-0812">Transmembrane</keyword>
<feature type="transmembrane region" description="Helical" evidence="6">
    <location>
        <begin position="231"/>
        <end position="253"/>
    </location>
</feature>
<evidence type="ECO:0000256" key="6">
    <source>
        <dbReference type="SAM" id="Phobius"/>
    </source>
</evidence>
<feature type="transmembrane region" description="Helical" evidence="6">
    <location>
        <begin position="182"/>
        <end position="200"/>
    </location>
</feature>
<keyword evidence="4 6" id="KW-1133">Transmembrane helix</keyword>
<protein>
    <submittedName>
        <fullName evidence="7">Monosaccharide-transporting ATPase</fullName>
    </submittedName>
</protein>
<reference evidence="7" key="1">
    <citation type="journal article" date="2015" name="PeerJ">
        <title>First genomic representation of candidate bacterial phylum KSB3 points to enhanced environmental sensing as a trigger of wastewater bulking.</title>
        <authorList>
            <person name="Sekiguchi Y."/>
            <person name="Ohashi A."/>
            <person name="Parks D.H."/>
            <person name="Yamauchi T."/>
            <person name="Tyson G.W."/>
            <person name="Hugenholtz P."/>
        </authorList>
    </citation>
    <scope>NUCLEOTIDE SEQUENCE [LARGE SCALE GENOMIC DNA]</scope>
</reference>
<accession>A0A0S6VY40</accession>
<comment type="subcellular location">
    <subcellularLocation>
        <location evidence="1">Cell membrane</location>
        <topology evidence="1">Multi-pass membrane protein</topology>
    </subcellularLocation>
</comment>
<feature type="transmembrane region" description="Helical" evidence="6">
    <location>
        <begin position="56"/>
        <end position="77"/>
    </location>
</feature>
<feature type="transmembrane region" description="Helical" evidence="6">
    <location>
        <begin position="141"/>
        <end position="162"/>
    </location>
</feature>
<evidence type="ECO:0000313" key="7">
    <source>
        <dbReference type="EMBL" id="GAK50449.1"/>
    </source>
</evidence>
<evidence type="ECO:0000256" key="3">
    <source>
        <dbReference type="ARBA" id="ARBA00022692"/>
    </source>
</evidence>
<dbReference type="PANTHER" id="PTHR32196">
    <property type="entry name" value="ABC TRANSPORTER PERMEASE PROTEIN YPHD-RELATED-RELATED"/>
    <property type="match status" value="1"/>
</dbReference>
<evidence type="ECO:0000256" key="1">
    <source>
        <dbReference type="ARBA" id="ARBA00004651"/>
    </source>
</evidence>
<dbReference type="STRING" id="1499966.U14_01680"/>